<reference evidence="2" key="1">
    <citation type="submission" date="2017-06" db="EMBL/GenBank/DDBJ databases">
        <authorList>
            <person name="Varghese N."/>
            <person name="Submissions S."/>
        </authorList>
    </citation>
    <scope>NUCLEOTIDE SEQUENCE [LARGE SCALE GENOMIC DNA]</scope>
    <source>
        <strain evidence="2">LNB2</strain>
    </source>
</reference>
<proteinExistence type="predicted"/>
<protein>
    <submittedName>
        <fullName evidence="1">Head-tail adaptor</fullName>
    </submittedName>
</protein>
<evidence type="ECO:0000313" key="2">
    <source>
        <dbReference type="Proteomes" id="UP000198281"/>
    </source>
</evidence>
<keyword evidence="2" id="KW-1185">Reference proteome</keyword>
<dbReference type="RefSeq" id="WP_089218292.1">
    <property type="nucleotide sequence ID" value="NZ_FZOS01000002.1"/>
</dbReference>
<dbReference type="OrthoDB" id="7595869at2"/>
<dbReference type="Proteomes" id="UP000198281">
    <property type="component" value="Unassembled WGS sequence"/>
</dbReference>
<dbReference type="EMBL" id="FZOS01000002">
    <property type="protein sequence ID" value="SNS16612.1"/>
    <property type="molecule type" value="Genomic_DNA"/>
</dbReference>
<name>A0A239C9P3_9SPHN</name>
<gene>
    <name evidence="1" type="ORF">SAMN06295912_10271</name>
</gene>
<dbReference type="Pfam" id="PF05521">
    <property type="entry name" value="Phage_HCP"/>
    <property type="match status" value="1"/>
</dbReference>
<dbReference type="InterPro" id="IPR038666">
    <property type="entry name" value="SSP1_head-tail_sf"/>
</dbReference>
<sequence length="110" mass="12053">MRATGELAGRLTERVSIARRETGRDAIGGGSGEWAVIGEGWAATEPMGTGPLVAGDAIRSRPRWRVTLRSGFDVAPDDRIDWRGRGLRVRACIADPRRADRIIIETEEEP</sequence>
<dbReference type="AlphaFoldDB" id="A0A239C9P3"/>
<evidence type="ECO:0000313" key="1">
    <source>
        <dbReference type="EMBL" id="SNS16612.1"/>
    </source>
</evidence>
<dbReference type="Gene3D" id="2.40.10.270">
    <property type="entry name" value="Bacteriophage SPP1 head-tail adaptor protein"/>
    <property type="match status" value="1"/>
</dbReference>
<organism evidence="1 2">
    <name type="scientific">Edaphosphingomonas laterariae</name>
    <dbReference type="NCBI Taxonomy" id="861865"/>
    <lineage>
        <taxon>Bacteria</taxon>
        <taxon>Pseudomonadati</taxon>
        <taxon>Pseudomonadota</taxon>
        <taxon>Alphaproteobacteria</taxon>
        <taxon>Sphingomonadales</taxon>
        <taxon>Rhizorhabdaceae</taxon>
        <taxon>Edaphosphingomonas</taxon>
    </lineage>
</organism>
<dbReference type="InterPro" id="IPR008767">
    <property type="entry name" value="Phage_SPP1_head-tail_adaptor"/>
</dbReference>
<accession>A0A239C9P3</accession>